<evidence type="ECO:0000313" key="2">
    <source>
        <dbReference type="EMBL" id="RFM24049.1"/>
    </source>
</evidence>
<name>A0A395LZU0_9BACT</name>
<dbReference type="Proteomes" id="UP000266389">
    <property type="component" value="Unassembled WGS sequence"/>
</dbReference>
<dbReference type="EMBL" id="PHFL01000049">
    <property type="protein sequence ID" value="RFM24049.1"/>
    <property type="molecule type" value="Genomic_DNA"/>
</dbReference>
<dbReference type="InterPro" id="IPR010839">
    <property type="entry name" value="AtuA_N"/>
</dbReference>
<proteinExistence type="predicted"/>
<dbReference type="AlphaFoldDB" id="A0A395LZU0"/>
<gene>
    <name evidence="2" type="ORF">D0433_08090</name>
</gene>
<evidence type="ECO:0000259" key="1">
    <source>
        <dbReference type="Pfam" id="PF07287"/>
    </source>
</evidence>
<dbReference type="PANTHER" id="PTHR47708:SF2">
    <property type="entry name" value="SI:CH73-132F6.5"/>
    <property type="match status" value="1"/>
</dbReference>
<accession>A0A395LZU0</accession>
<comment type="caution">
    <text evidence="2">The sequence shown here is derived from an EMBL/GenBank/DDBJ whole genome shotgun (WGS) entry which is preliminary data.</text>
</comment>
<dbReference type="Pfam" id="PF07287">
    <property type="entry name" value="AtuA"/>
    <property type="match status" value="1"/>
</dbReference>
<sequence length="456" mass="50020">MKSYIRIASGQGFWGDLQRAPIDQVRLSKGDTAIDYMMLDYLAEVTMSIMQKQRQKDPSMGYARDFPEVLAQILPELMEKNIKVISNAGGVNPLACRDKIFEVAKKLGIKGLKVGVVLGDDIMERLDAFIAEGEELRNMETGEPLSTIRDRVLSANVYFGARPIAQALAEGAQIVVTGRCTDTGLTLAPMIYEFGWKPDDWDLLAAGTVAGHILECGGQASGGNFLGDWESVPNLECIGFPIAEMHADGTCFIMKHEGTGGLINQAVIKEQLCYEIGNPAEYITPDCIADFTTIQLEDAGKDRVKVFGVKGKPATEFYKVSISYSDGWVAFGSLTYSFPDALKKAKRADEILRARLKNLGLTFEEIHTEFIGANACHQHLESLEHVNEVQMRIGVRSHDKKAVERFGYEIAPLILTGPPSVTGFAGGRPKPSEVVAYFPALIHKSKVSPQVIVEEI</sequence>
<evidence type="ECO:0000313" key="3">
    <source>
        <dbReference type="Proteomes" id="UP000266389"/>
    </source>
</evidence>
<protein>
    <submittedName>
        <fullName evidence="2">DUF1446 domain-containing protein</fullName>
    </submittedName>
</protein>
<feature type="domain" description="Acyclic terpene utilisation N-terminal" evidence="1">
    <location>
        <begin position="5"/>
        <end position="451"/>
    </location>
</feature>
<reference evidence="2 3" key="1">
    <citation type="journal article" date="2011" name="ISME J.">
        <title>Community ecology of hot spring cyanobacterial mats: predominant populations and their functional potential.</title>
        <authorList>
            <person name="Klatt C.G."/>
            <person name="Wood J.M."/>
            <person name="Rusch D.B."/>
            <person name="Bateson M.M."/>
            <person name="Hamamura N."/>
            <person name="Heidelberg J.F."/>
            <person name="Grossman A.R."/>
            <person name="Bhaya D."/>
            <person name="Cohan F.M."/>
            <person name="Kuhl M."/>
            <person name="Bryant D.A."/>
            <person name="Ward D.M."/>
        </authorList>
    </citation>
    <scope>NUCLEOTIDE SEQUENCE [LARGE SCALE GENOMIC DNA]</scope>
    <source>
        <strain evidence="2">OS</strain>
    </source>
</reference>
<dbReference type="PANTHER" id="PTHR47708">
    <property type="match status" value="1"/>
</dbReference>
<organism evidence="2 3">
    <name type="scientific">Candidatus Thermochlorobacter aerophilus</name>
    <dbReference type="NCBI Taxonomy" id="1868324"/>
    <lineage>
        <taxon>Bacteria</taxon>
        <taxon>Pseudomonadati</taxon>
        <taxon>Chlorobiota</taxon>
        <taxon>Chlorobiia</taxon>
        <taxon>Chlorobiales</taxon>
        <taxon>Candidatus Thermochlorobacteriaceae</taxon>
        <taxon>Candidatus Thermochlorobacter</taxon>
    </lineage>
</organism>